<organism evidence="10 11">
    <name type="scientific">Grifola frondosa</name>
    <name type="common">Maitake</name>
    <name type="synonym">Polyporus frondosus</name>
    <dbReference type="NCBI Taxonomy" id="5627"/>
    <lineage>
        <taxon>Eukaryota</taxon>
        <taxon>Fungi</taxon>
        <taxon>Dikarya</taxon>
        <taxon>Basidiomycota</taxon>
        <taxon>Agaricomycotina</taxon>
        <taxon>Agaricomycetes</taxon>
        <taxon>Polyporales</taxon>
        <taxon>Grifolaceae</taxon>
        <taxon>Grifola</taxon>
    </lineage>
</organism>
<dbReference type="GO" id="GO:0005524">
    <property type="term" value="F:ATP binding"/>
    <property type="evidence" value="ECO:0007669"/>
    <property type="project" value="UniProtKB-KW"/>
</dbReference>
<keyword evidence="2" id="KW-0723">Serine/threonine-protein kinase</keyword>
<accession>A0A1C7MIK8</accession>
<evidence type="ECO:0000256" key="2">
    <source>
        <dbReference type="ARBA" id="ARBA00022527"/>
    </source>
</evidence>
<comment type="caution">
    <text evidence="10">The sequence shown here is derived from an EMBL/GenBank/DDBJ whole genome shotgun (WGS) entry which is preliminary data.</text>
</comment>
<keyword evidence="4" id="KW-0547">Nucleotide-binding</keyword>
<evidence type="ECO:0000256" key="7">
    <source>
        <dbReference type="ARBA" id="ARBA00047899"/>
    </source>
</evidence>
<keyword evidence="3" id="KW-0808">Transferase</keyword>
<dbReference type="InterPro" id="IPR008271">
    <property type="entry name" value="Ser/Thr_kinase_AS"/>
</dbReference>
<dbReference type="STRING" id="5627.A0A1C7MIK8"/>
<keyword evidence="11" id="KW-1185">Reference proteome</keyword>
<evidence type="ECO:0000256" key="6">
    <source>
        <dbReference type="ARBA" id="ARBA00022840"/>
    </source>
</evidence>
<name>A0A1C7MIK8_GRIFR</name>
<gene>
    <name evidence="10" type="primary">mrck-1</name>
    <name evidence="10" type="ORF">A0H81_03244</name>
</gene>
<dbReference type="GO" id="GO:0004674">
    <property type="term" value="F:protein serine/threonine kinase activity"/>
    <property type="evidence" value="ECO:0007669"/>
    <property type="project" value="UniProtKB-KW"/>
</dbReference>
<dbReference type="Gene3D" id="1.10.510.10">
    <property type="entry name" value="Transferase(Phosphotransferase) domain 1"/>
    <property type="match status" value="1"/>
</dbReference>
<proteinExistence type="predicted"/>
<dbReference type="PROSITE" id="PS00108">
    <property type="entry name" value="PROTEIN_KINASE_ST"/>
    <property type="match status" value="1"/>
</dbReference>
<evidence type="ECO:0000256" key="5">
    <source>
        <dbReference type="ARBA" id="ARBA00022777"/>
    </source>
</evidence>
<dbReference type="OrthoDB" id="10252171at2759"/>
<evidence type="ECO:0000256" key="3">
    <source>
        <dbReference type="ARBA" id="ARBA00022679"/>
    </source>
</evidence>
<protein>
    <recommendedName>
        <fullName evidence="1">non-specific serine/threonine protein kinase</fullName>
        <ecNumber evidence="1">2.7.11.1</ecNumber>
    </recommendedName>
</protein>
<evidence type="ECO:0000256" key="8">
    <source>
        <dbReference type="ARBA" id="ARBA00048679"/>
    </source>
</evidence>
<evidence type="ECO:0000313" key="11">
    <source>
        <dbReference type="Proteomes" id="UP000092993"/>
    </source>
</evidence>
<dbReference type="Proteomes" id="UP000092993">
    <property type="component" value="Unassembled WGS sequence"/>
</dbReference>
<evidence type="ECO:0000256" key="1">
    <source>
        <dbReference type="ARBA" id="ARBA00012513"/>
    </source>
</evidence>
<dbReference type="InterPro" id="IPR050236">
    <property type="entry name" value="Ser_Thr_kinase_AGC"/>
</dbReference>
<dbReference type="SUPFAM" id="SSF56112">
    <property type="entry name" value="Protein kinase-like (PK-like)"/>
    <property type="match status" value="1"/>
</dbReference>
<dbReference type="Pfam" id="PF00069">
    <property type="entry name" value="Pkinase"/>
    <property type="match status" value="1"/>
</dbReference>
<evidence type="ECO:0000259" key="9">
    <source>
        <dbReference type="PROSITE" id="PS50011"/>
    </source>
</evidence>
<comment type="catalytic activity">
    <reaction evidence="7">
        <text>L-threonyl-[protein] + ATP = O-phospho-L-threonyl-[protein] + ADP + H(+)</text>
        <dbReference type="Rhea" id="RHEA:46608"/>
        <dbReference type="Rhea" id="RHEA-COMP:11060"/>
        <dbReference type="Rhea" id="RHEA-COMP:11605"/>
        <dbReference type="ChEBI" id="CHEBI:15378"/>
        <dbReference type="ChEBI" id="CHEBI:30013"/>
        <dbReference type="ChEBI" id="CHEBI:30616"/>
        <dbReference type="ChEBI" id="CHEBI:61977"/>
        <dbReference type="ChEBI" id="CHEBI:456216"/>
        <dbReference type="EC" id="2.7.11.1"/>
    </reaction>
</comment>
<feature type="domain" description="Protein kinase" evidence="9">
    <location>
        <begin position="1"/>
        <end position="185"/>
    </location>
</feature>
<reference evidence="10 11" key="1">
    <citation type="submission" date="2016-03" db="EMBL/GenBank/DDBJ databases">
        <title>Whole genome sequencing of Grifola frondosa 9006-11.</title>
        <authorList>
            <person name="Min B."/>
            <person name="Park H."/>
            <person name="Kim J.-G."/>
            <person name="Cho H."/>
            <person name="Oh Y.-L."/>
            <person name="Kong W.-S."/>
            <person name="Choi I.-G."/>
        </authorList>
    </citation>
    <scope>NUCLEOTIDE SEQUENCE [LARGE SCALE GENOMIC DNA]</scope>
    <source>
        <strain evidence="10 11">9006-11</strain>
    </source>
</reference>
<sequence length="252" mass="28910">MPLMHGDLFDFIRGRGDRRRTRRWVAQLALGIDALHRMGIIHRDIKPENVLLDMSTDTVRITDFNAAYFQPGNAPLEDGAVYTRLFIGSRPYIAPEVIRRQWYGKMVDWFALGCLVFDLVTGEVLFPDDREKERYMTWNAKEEGLSFLEWAGNLSDQEESIIAGLINVRSQSRLQLARLRQHPFFLDEQGINAFDTLAQPCAFTAPHSQEVHPALKNAPLVGVSPHACNSSQHPYDFRNFEWLNPRGPWKTA</sequence>
<dbReference type="EC" id="2.7.11.1" evidence="1"/>
<keyword evidence="5 10" id="KW-0418">Kinase</keyword>
<evidence type="ECO:0000313" key="10">
    <source>
        <dbReference type="EMBL" id="OBZ76670.1"/>
    </source>
</evidence>
<dbReference type="PANTHER" id="PTHR24356">
    <property type="entry name" value="SERINE/THREONINE-PROTEIN KINASE"/>
    <property type="match status" value="1"/>
</dbReference>
<dbReference type="InterPro" id="IPR011009">
    <property type="entry name" value="Kinase-like_dom_sf"/>
</dbReference>
<dbReference type="InterPro" id="IPR000719">
    <property type="entry name" value="Prot_kinase_dom"/>
</dbReference>
<dbReference type="AlphaFoldDB" id="A0A1C7MIK8"/>
<keyword evidence="6" id="KW-0067">ATP-binding</keyword>
<dbReference type="EMBL" id="LUGG01000003">
    <property type="protein sequence ID" value="OBZ76670.1"/>
    <property type="molecule type" value="Genomic_DNA"/>
</dbReference>
<dbReference type="OMA" id="EPYMAWE"/>
<evidence type="ECO:0000256" key="4">
    <source>
        <dbReference type="ARBA" id="ARBA00022741"/>
    </source>
</evidence>
<comment type="catalytic activity">
    <reaction evidence="8">
        <text>L-seryl-[protein] + ATP = O-phospho-L-seryl-[protein] + ADP + H(+)</text>
        <dbReference type="Rhea" id="RHEA:17989"/>
        <dbReference type="Rhea" id="RHEA-COMP:9863"/>
        <dbReference type="Rhea" id="RHEA-COMP:11604"/>
        <dbReference type="ChEBI" id="CHEBI:15378"/>
        <dbReference type="ChEBI" id="CHEBI:29999"/>
        <dbReference type="ChEBI" id="CHEBI:30616"/>
        <dbReference type="ChEBI" id="CHEBI:83421"/>
        <dbReference type="ChEBI" id="CHEBI:456216"/>
        <dbReference type="EC" id="2.7.11.1"/>
    </reaction>
</comment>
<dbReference type="SMART" id="SM00220">
    <property type="entry name" value="S_TKc"/>
    <property type="match status" value="1"/>
</dbReference>
<dbReference type="PROSITE" id="PS50011">
    <property type="entry name" value="PROTEIN_KINASE_DOM"/>
    <property type="match status" value="1"/>
</dbReference>
<dbReference type="PANTHER" id="PTHR24356:SF1">
    <property type="entry name" value="SERINE_THREONINE-PROTEIN KINASE GREATWALL"/>
    <property type="match status" value="1"/>
</dbReference>